<evidence type="ECO:0000256" key="2">
    <source>
        <dbReference type="ARBA" id="ARBA00022694"/>
    </source>
</evidence>
<gene>
    <name evidence="3" type="ORF">LNINA_LOCUS74</name>
</gene>
<sequence length="298" mass="33229">MSSISLDTHKKLRISPVFLYLTGISSSQESFSAAIIEQAQKYNVTINILDISNYLKNDISSPSNNNYDLKMPDISKIRSNVSASTQVDFVSQITQNLWYHFAKEFGCNLIFTAETNTSLSTKLLSNIVLGRGSQIENDIGFADQRNSSIQIFRPMREITDEELDLYVKVKKLIPVPNSNKNDNNTLQSVLSNFVADLQNHSPTTISTICKTADKIGSKSLHNCNKKCELCLNLINRPNKLVATDAITFSKMVSSGVCSTNTLAKVLDNYPSNVSVFPNIYETLCYTCSKNYNELDTNT</sequence>
<protein>
    <recommendedName>
        <fullName evidence="5">Cytoplasmic tRNA 2-thiolation protein 2</fullName>
    </recommendedName>
</protein>
<accession>A0AAV1ITI9</accession>
<dbReference type="Proteomes" id="UP001497472">
    <property type="component" value="Unassembled WGS sequence"/>
</dbReference>
<dbReference type="PANTHER" id="PTHR20882:SF14">
    <property type="entry name" value="CYTOPLASMIC TRNA 2-THIOLATION PROTEIN 2"/>
    <property type="match status" value="1"/>
</dbReference>
<comment type="caution">
    <text evidence="3">The sequence shown here is derived from an EMBL/GenBank/DDBJ whole genome shotgun (WGS) entry which is preliminary data.</text>
</comment>
<keyword evidence="1" id="KW-0963">Cytoplasm</keyword>
<dbReference type="AlphaFoldDB" id="A0AAV1ITI9"/>
<proteinExistence type="predicted"/>
<organism evidence="3 4">
    <name type="scientific">Leptosia nina</name>
    <dbReference type="NCBI Taxonomy" id="320188"/>
    <lineage>
        <taxon>Eukaryota</taxon>
        <taxon>Metazoa</taxon>
        <taxon>Ecdysozoa</taxon>
        <taxon>Arthropoda</taxon>
        <taxon>Hexapoda</taxon>
        <taxon>Insecta</taxon>
        <taxon>Pterygota</taxon>
        <taxon>Neoptera</taxon>
        <taxon>Endopterygota</taxon>
        <taxon>Lepidoptera</taxon>
        <taxon>Glossata</taxon>
        <taxon>Ditrysia</taxon>
        <taxon>Papilionoidea</taxon>
        <taxon>Pieridae</taxon>
        <taxon>Pierinae</taxon>
        <taxon>Leptosia</taxon>
    </lineage>
</organism>
<dbReference type="Pfam" id="PF10288">
    <property type="entry name" value="CTU2"/>
    <property type="match status" value="1"/>
</dbReference>
<dbReference type="InterPro" id="IPR019407">
    <property type="entry name" value="CTU2"/>
</dbReference>
<name>A0AAV1ITI9_9NEOP</name>
<evidence type="ECO:0008006" key="5">
    <source>
        <dbReference type="Google" id="ProtNLM"/>
    </source>
</evidence>
<evidence type="ECO:0000313" key="4">
    <source>
        <dbReference type="Proteomes" id="UP001497472"/>
    </source>
</evidence>
<dbReference type="GO" id="GO:0002143">
    <property type="term" value="P:tRNA wobble position uridine thiolation"/>
    <property type="evidence" value="ECO:0007669"/>
    <property type="project" value="TreeGrafter"/>
</dbReference>
<dbReference type="EMBL" id="CAVLEF010000001">
    <property type="protein sequence ID" value="CAK1539981.1"/>
    <property type="molecule type" value="Genomic_DNA"/>
</dbReference>
<dbReference type="Gene3D" id="3.40.50.620">
    <property type="entry name" value="HUPs"/>
    <property type="match status" value="1"/>
</dbReference>
<reference evidence="3 4" key="1">
    <citation type="submission" date="2023-11" db="EMBL/GenBank/DDBJ databases">
        <authorList>
            <person name="Okamura Y."/>
        </authorList>
    </citation>
    <scope>NUCLEOTIDE SEQUENCE [LARGE SCALE GENOMIC DNA]</scope>
</reference>
<keyword evidence="2" id="KW-0819">tRNA processing</keyword>
<evidence type="ECO:0000256" key="1">
    <source>
        <dbReference type="ARBA" id="ARBA00022490"/>
    </source>
</evidence>
<dbReference type="PANTHER" id="PTHR20882">
    <property type="entry name" value="CYTOPLASMIC TRNA 2-THIOLATION PROTEIN 2"/>
    <property type="match status" value="1"/>
</dbReference>
<dbReference type="SUPFAM" id="SSF52402">
    <property type="entry name" value="Adenine nucleotide alpha hydrolases-like"/>
    <property type="match status" value="1"/>
</dbReference>
<evidence type="ECO:0000313" key="3">
    <source>
        <dbReference type="EMBL" id="CAK1539981.1"/>
    </source>
</evidence>
<dbReference type="InterPro" id="IPR014729">
    <property type="entry name" value="Rossmann-like_a/b/a_fold"/>
</dbReference>
<dbReference type="GO" id="GO:0016783">
    <property type="term" value="F:sulfurtransferase activity"/>
    <property type="evidence" value="ECO:0007669"/>
    <property type="project" value="TreeGrafter"/>
</dbReference>
<dbReference type="GO" id="GO:0005829">
    <property type="term" value="C:cytosol"/>
    <property type="evidence" value="ECO:0007669"/>
    <property type="project" value="TreeGrafter"/>
</dbReference>
<dbReference type="GO" id="GO:0000049">
    <property type="term" value="F:tRNA binding"/>
    <property type="evidence" value="ECO:0007669"/>
    <property type="project" value="InterPro"/>
</dbReference>
<keyword evidence="4" id="KW-1185">Reference proteome</keyword>